<organism evidence="1 2">
    <name type="scientific">Candidatus Nomurabacteria bacterium RIFCSPHIGHO2_01_FULL_40_20</name>
    <dbReference type="NCBI Taxonomy" id="1801738"/>
    <lineage>
        <taxon>Bacteria</taxon>
        <taxon>Candidatus Nomuraibacteriota</taxon>
    </lineage>
</organism>
<accession>A0A1F6V220</accession>
<sequence length="146" mass="16426">MENYTDLDVNRVIADLEVLSAEMSARTGGLLRMFLISYKNIEKRKMKDVPNENIVEASFGMSSQHMFFFAMKEKRCFISQHGVFKKEGASVFDLPSGSSYSDESWNKAIAVFGGAATCFVEAIESSKSLKELEYKLFFSTTPTQIT</sequence>
<dbReference type="EMBL" id="MFTO01000013">
    <property type="protein sequence ID" value="OGI63713.1"/>
    <property type="molecule type" value="Genomic_DNA"/>
</dbReference>
<evidence type="ECO:0000313" key="2">
    <source>
        <dbReference type="Proteomes" id="UP000178985"/>
    </source>
</evidence>
<proteinExistence type="predicted"/>
<comment type="caution">
    <text evidence="1">The sequence shown here is derived from an EMBL/GenBank/DDBJ whole genome shotgun (WGS) entry which is preliminary data.</text>
</comment>
<reference evidence="1 2" key="1">
    <citation type="journal article" date="2016" name="Nat. Commun.">
        <title>Thousands of microbial genomes shed light on interconnected biogeochemical processes in an aquifer system.</title>
        <authorList>
            <person name="Anantharaman K."/>
            <person name="Brown C.T."/>
            <person name="Hug L.A."/>
            <person name="Sharon I."/>
            <person name="Castelle C.J."/>
            <person name="Probst A.J."/>
            <person name="Thomas B.C."/>
            <person name="Singh A."/>
            <person name="Wilkins M.J."/>
            <person name="Karaoz U."/>
            <person name="Brodie E.L."/>
            <person name="Williams K.H."/>
            <person name="Hubbard S.S."/>
            <person name="Banfield J.F."/>
        </authorList>
    </citation>
    <scope>NUCLEOTIDE SEQUENCE [LARGE SCALE GENOMIC DNA]</scope>
</reference>
<dbReference type="AlphaFoldDB" id="A0A1F6V220"/>
<name>A0A1F6V220_9BACT</name>
<dbReference type="Proteomes" id="UP000178985">
    <property type="component" value="Unassembled WGS sequence"/>
</dbReference>
<gene>
    <name evidence="1" type="ORF">A2733_01960</name>
</gene>
<protein>
    <submittedName>
        <fullName evidence="1">Uncharacterized protein</fullName>
    </submittedName>
</protein>
<evidence type="ECO:0000313" key="1">
    <source>
        <dbReference type="EMBL" id="OGI63713.1"/>
    </source>
</evidence>